<comment type="caution">
    <text evidence="2">The sequence shown here is derived from an EMBL/GenBank/DDBJ whole genome shotgun (WGS) entry which is preliminary data.</text>
</comment>
<organism evidence="2 3">
    <name type="scientific">Rhodococcoides trifolii</name>
    <dbReference type="NCBI Taxonomy" id="908250"/>
    <lineage>
        <taxon>Bacteria</taxon>
        <taxon>Bacillati</taxon>
        <taxon>Actinomycetota</taxon>
        <taxon>Actinomycetes</taxon>
        <taxon>Mycobacteriales</taxon>
        <taxon>Nocardiaceae</taxon>
        <taxon>Rhodococcoides</taxon>
    </lineage>
</organism>
<keyword evidence="3" id="KW-1185">Reference proteome</keyword>
<accession>A0A917LF57</accession>
<feature type="domain" description="AraC effector-binding" evidence="1">
    <location>
        <begin position="15"/>
        <end position="158"/>
    </location>
</feature>
<dbReference type="AlphaFoldDB" id="A0A917LF57"/>
<dbReference type="InterPro" id="IPR029441">
    <property type="entry name" value="Cass2"/>
</dbReference>
<dbReference type="SUPFAM" id="SSF55136">
    <property type="entry name" value="Probable bacterial effector-binding domain"/>
    <property type="match status" value="1"/>
</dbReference>
<dbReference type="EMBL" id="BMCU01000003">
    <property type="protein sequence ID" value="GGG17149.1"/>
    <property type="molecule type" value="Genomic_DNA"/>
</dbReference>
<name>A0A917LF57_9NOCA</name>
<reference evidence="2" key="1">
    <citation type="journal article" date="2014" name="Int. J. Syst. Evol. Microbiol.">
        <title>Complete genome sequence of Corynebacterium casei LMG S-19264T (=DSM 44701T), isolated from a smear-ripened cheese.</title>
        <authorList>
            <consortium name="US DOE Joint Genome Institute (JGI-PGF)"/>
            <person name="Walter F."/>
            <person name="Albersmeier A."/>
            <person name="Kalinowski J."/>
            <person name="Ruckert C."/>
        </authorList>
    </citation>
    <scope>NUCLEOTIDE SEQUENCE</scope>
    <source>
        <strain evidence="2">CCM 7905</strain>
    </source>
</reference>
<evidence type="ECO:0000313" key="3">
    <source>
        <dbReference type="Proteomes" id="UP000654257"/>
    </source>
</evidence>
<sequence length="161" mass="17867">MVVAVSPDHVLESEMSFELVHLPETWVAGLPVRSPKRALGRLADPNLESAWSAVLKQDLAGTLASIYTDYVPGIDSYNTQIVGYRVTAGRVAPGHIVAKIPPGPYARFCAVGPFPDIMISLWKEIEHAEESHEFIRAHTGDYEFHAHAYKIEMYLPIVVRS</sequence>
<dbReference type="Proteomes" id="UP000654257">
    <property type="component" value="Unassembled WGS sequence"/>
</dbReference>
<evidence type="ECO:0000313" key="2">
    <source>
        <dbReference type="EMBL" id="GGG17149.1"/>
    </source>
</evidence>
<dbReference type="InterPro" id="IPR011256">
    <property type="entry name" value="Reg_factor_effector_dom_sf"/>
</dbReference>
<gene>
    <name evidence="2" type="ORF">GCM10007304_34140</name>
</gene>
<reference evidence="2" key="2">
    <citation type="submission" date="2020-09" db="EMBL/GenBank/DDBJ databases">
        <authorList>
            <person name="Sun Q."/>
            <person name="Sedlacek I."/>
        </authorList>
    </citation>
    <scope>NUCLEOTIDE SEQUENCE</scope>
    <source>
        <strain evidence="2">CCM 7905</strain>
    </source>
</reference>
<dbReference type="Gene3D" id="3.20.80.10">
    <property type="entry name" value="Regulatory factor, effector binding domain"/>
    <property type="match status" value="1"/>
</dbReference>
<evidence type="ECO:0000259" key="1">
    <source>
        <dbReference type="SMART" id="SM00871"/>
    </source>
</evidence>
<dbReference type="SMART" id="SM00871">
    <property type="entry name" value="AraC_E_bind"/>
    <property type="match status" value="1"/>
</dbReference>
<dbReference type="InterPro" id="IPR010499">
    <property type="entry name" value="AraC_E-bd"/>
</dbReference>
<proteinExistence type="predicted"/>
<protein>
    <recommendedName>
        <fullName evidence="1">AraC effector-binding domain-containing protein</fullName>
    </recommendedName>
</protein>
<dbReference type="Pfam" id="PF14526">
    <property type="entry name" value="Cass2"/>
    <property type="match status" value="1"/>
</dbReference>